<accession>A0A562WPY5</accession>
<evidence type="ECO:0000256" key="1">
    <source>
        <dbReference type="ARBA" id="ARBA00004651"/>
    </source>
</evidence>
<dbReference type="InterPro" id="IPR033480">
    <property type="entry name" value="sCache_2"/>
</dbReference>
<sequence length="149" mass="16194">MKKFISLMVAGMVMLGTLGVACAGDKEDAKALVKKAAAFLKENGKEKAFPEISNQHGKFVKGELYVFVFDPKGVMLAHGANAKLIGKNLYDLKDPDGIYFTRDILNVAKKGGGWTPKYKFTNPATKKIENKVTYAEPVGDLTVACGVYE</sequence>
<keyword evidence="2" id="KW-1003">Cell membrane</keyword>
<keyword evidence="5" id="KW-0472">Membrane</keyword>
<protein>
    <submittedName>
        <fullName evidence="8">Single cache domain-containing protein</fullName>
    </submittedName>
</protein>
<evidence type="ECO:0000256" key="4">
    <source>
        <dbReference type="ARBA" id="ARBA00022989"/>
    </source>
</evidence>
<evidence type="ECO:0000256" key="2">
    <source>
        <dbReference type="ARBA" id="ARBA00022475"/>
    </source>
</evidence>
<proteinExistence type="predicted"/>
<dbReference type="AlphaFoldDB" id="A0A562WPY5"/>
<feature type="chain" id="PRO_5022198049" evidence="6">
    <location>
        <begin position="24"/>
        <end position="149"/>
    </location>
</feature>
<dbReference type="PROSITE" id="PS51257">
    <property type="entry name" value="PROKAR_LIPOPROTEIN"/>
    <property type="match status" value="1"/>
</dbReference>
<keyword evidence="4" id="KW-1133">Transmembrane helix</keyword>
<keyword evidence="3" id="KW-0812">Transmembrane</keyword>
<evidence type="ECO:0000313" key="8">
    <source>
        <dbReference type="EMBL" id="TWJ32393.1"/>
    </source>
</evidence>
<dbReference type="Proteomes" id="UP000319449">
    <property type="component" value="Unassembled WGS sequence"/>
</dbReference>
<dbReference type="GO" id="GO:0005886">
    <property type="term" value="C:plasma membrane"/>
    <property type="evidence" value="ECO:0007669"/>
    <property type="project" value="UniProtKB-SubCell"/>
</dbReference>
<feature type="signal peptide" evidence="6">
    <location>
        <begin position="1"/>
        <end position="23"/>
    </location>
</feature>
<dbReference type="Pfam" id="PF17200">
    <property type="entry name" value="sCache_2"/>
    <property type="match status" value="1"/>
</dbReference>
<evidence type="ECO:0000256" key="6">
    <source>
        <dbReference type="SAM" id="SignalP"/>
    </source>
</evidence>
<name>A0A562WPY5_9BACT</name>
<dbReference type="Gene3D" id="3.30.450.20">
    <property type="entry name" value="PAS domain"/>
    <property type="match status" value="1"/>
</dbReference>
<organism evidence="8 9">
    <name type="scientific">Geobacter argillaceus</name>
    <dbReference type="NCBI Taxonomy" id="345631"/>
    <lineage>
        <taxon>Bacteria</taxon>
        <taxon>Pseudomonadati</taxon>
        <taxon>Thermodesulfobacteriota</taxon>
        <taxon>Desulfuromonadia</taxon>
        <taxon>Geobacterales</taxon>
        <taxon>Geobacteraceae</taxon>
        <taxon>Geobacter</taxon>
    </lineage>
</organism>
<reference evidence="8 9" key="1">
    <citation type="submission" date="2019-07" db="EMBL/GenBank/DDBJ databases">
        <title>Genomic Encyclopedia of Archaeal and Bacterial Type Strains, Phase II (KMG-II): from individual species to whole genera.</title>
        <authorList>
            <person name="Goeker M."/>
        </authorList>
    </citation>
    <scope>NUCLEOTIDE SEQUENCE [LARGE SCALE GENOMIC DNA]</scope>
    <source>
        <strain evidence="8 9">ATCC BAA-1139</strain>
    </source>
</reference>
<evidence type="ECO:0000256" key="3">
    <source>
        <dbReference type="ARBA" id="ARBA00022692"/>
    </source>
</evidence>
<dbReference type="OrthoDB" id="9791237at2"/>
<keyword evidence="9" id="KW-1185">Reference proteome</keyword>
<dbReference type="EMBL" id="VLLN01000004">
    <property type="protein sequence ID" value="TWJ32393.1"/>
    <property type="molecule type" value="Genomic_DNA"/>
</dbReference>
<evidence type="ECO:0000259" key="7">
    <source>
        <dbReference type="SMART" id="SM01049"/>
    </source>
</evidence>
<comment type="caution">
    <text evidence="8">The sequence shown here is derived from an EMBL/GenBank/DDBJ whole genome shotgun (WGS) entry which is preliminary data.</text>
</comment>
<dbReference type="SMART" id="SM01049">
    <property type="entry name" value="Cache_2"/>
    <property type="match status" value="1"/>
</dbReference>
<evidence type="ECO:0000256" key="5">
    <source>
        <dbReference type="ARBA" id="ARBA00023136"/>
    </source>
</evidence>
<gene>
    <name evidence="8" type="ORF">JN12_00832</name>
</gene>
<keyword evidence="6" id="KW-0732">Signal</keyword>
<evidence type="ECO:0000313" key="9">
    <source>
        <dbReference type="Proteomes" id="UP000319449"/>
    </source>
</evidence>
<comment type="subcellular location">
    <subcellularLocation>
        <location evidence="1">Cell membrane</location>
        <topology evidence="1">Multi-pass membrane protein</topology>
    </subcellularLocation>
</comment>
<feature type="domain" description="Single Cache" evidence="7">
    <location>
        <begin position="18"/>
        <end position="102"/>
    </location>
</feature>